<dbReference type="AlphaFoldDB" id="A0ABD0N8M2"/>
<evidence type="ECO:0000313" key="2">
    <source>
        <dbReference type="EMBL" id="KAL0157221.1"/>
    </source>
</evidence>
<sequence length="151" mass="16104">APSALVGLAVLADELGTDLSISQSSVTSLVALKPNPEARMLLGRSSSEEKDVTGVKADATSQPASSSSPAYGELLDVMTHTTTRLSLGWSAEKQERAPSNRLDEHFLAGHRRSAPPSLPFLPELHSELLSKSNYANIKGLEDSGYTKMPQM</sequence>
<protein>
    <submittedName>
        <fullName evidence="2">Uncharacterized protein</fullName>
    </submittedName>
</protein>
<accession>A0ABD0N8M2</accession>
<evidence type="ECO:0000313" key="3">
    <source>
        <dbReference type="Proteomes" id="UP001529510"/>
    </source>
</evidence>
<feature type="non-terminal residue" evidence="2">
    <location>
        <position position="151"/>
    </location>
</feature>
<organism evidence="2 3">
    <name type="scientific">Cirrhinus mrigala</name>
    <name type="common">Mrigala</name>
    <dbReference type="NCBI Taxonomy" id="683832"/>
    <lineage>
        <taxon>Eukaryota</taxon>
        <taxon>Metazoa</taxon>
        <taxon>Chordata</taxon>
        <taxon>Craniata</taxon>
        <taxon>Vertebrata</taxon>
        <taxon>Euteleostomi</taxon>
        <taxon>Actinopterygii</taxon>
        <taxon>Neopterygii</taxon>
        <taxon>Teleostei</taxon>
        <taxon>Ostariophysi</taxon>
        <taxon>Cypriniformes</taxon>
        <taxon>Cyprinidae</taxon>
        <taxon>Labeoninae</taxon>
        <taxon>Labeonini</taxon>
        <taxon>Cirrhinus</taxon>
    </lineage>
</organism>
<dbReference type="Proteomes" id="UP001529510">
    <property type="component" value="Unassembled WGS sequence"/>
</dbReference>
<feature type="region of interest" description="Disordered" evidence="1">
    <location>
        <begin position="41"/>
        <end position="70"/>
    </location>
</feature>
<evidence type="ECO:0000256" key="1">
    <source>
        <dbReference type="SAM" id="MobiDB-lite"/>
    </source>
</evidence>
<keyword evidence="3" id="KW-1185">Reference proteome</keyword>
<proteinExistence type="predicted"/>
<feature type="non-terminal residue" evidence="2">
    <location>
        <position position="1"/>
    </location>
</feature>
<comment type="caution">
    <text evidence="2">The sequence shown here is derived from an EMBL/GenBank/DDBJ whole genome shotgun (WGS) entry which is preliminary data.</text>
</comment>
<feature type="compositionally biased region" description="Low complexity" evidence="1">
    <location>
        <begin position="61"/>
        <end position="70"/>
    </location>
</feature>
<dbReference type="EMBL" id="JAMKFB020000024">
    <property type="protein sequence ID" value="KAL0157221.1"/>
    <property type="molecule type" value="Genomic_DNA"/>
</dbReference>
<name>A0ABD0N8M2_CIRMR</name>
<reference evidence="2 3" key="1">
    <citation type="submission" date="2024-05" db="EMBL/GenBank/DDBJ databases">
        <title>Genome sequencing and assembly of Indian major carp, Cirrhinus mrigala (Hamilton, 1822).</title>
        <authorList>
            <person name="Mohindra V."/>
            <person name="Chowdhury L.M."/>
            <person name="Lal K."/>
            <person name="Jena J.K."/>
        </authorList>
    </citation>
    <scope>NUCLEOTIDE SEQUENCE [LARGE SCALE GENOMIC DNA]</scope>
    <source>
        <strain evidence="2">CM1030</strain>
        <tissue evidence="2">Blood</tissue>
    </source>
</reference>
<gene>
    <name evidence="2" type="ORF">M9458_048467</name>
</gene>